<evidence type="ECO:0000313" key="11">
    <source>
        <dbReference type="EMBL" id="EPP38866.1"/>
    </source>
</evidence>
<evidence type="ECO:0000256" key="7">
    <source>
        <dbReference type="ARBA" id="ARBA00023125"/>
    </source>
</evidence>
<feature type="domain" description="RNA polymerase sigma factor 54 DNA-binding" evidence="9">
    <location>
        <begin position="265"/>
        <end position="417"/>
    </location>
</feature>
<keyword evidence="7" id="KW-0238">DNA-binding</keyword>
<dbReference type="InterPro" id="IPR000394">
    <property type="entry name" value="RNA_pol_sigma_54"/>
</dbReference>
<keyword evidence="3" id="KW-0808">Transferase</keyword>
<comment type="caution">
    <text evidence="11">The sequence shown here is derived from an EMBL/GenBank/DDBJ whole genome shotgun (WGS) entry which is preliminary data.</text>
</comment>
<dbReference type="PIRSF" id="PIRSF000774">
    <property type="entry name" value="RpoN"/>
    <property type="match status" value="1"/>
</dbReference>
<dbReference type="NCBIfam" id="TIGR02395">
    <property type="entry name" value="rpoN_sigma"/>
    <property type="match status" value="1"/>
</dbReference>
<keyword evidence="12" id="KW-1185">Reference proteome</keyword>
<dbReference type="InterPro" id="IPR007046">
    <property type="entry name" value="RNA_pol_sigma_54_core-bd"/>
</dbReference>
<accession>A0ABP2X7S7</accession>
<dbReference type="Pfam" id="PF04552">
    <property type="entry name" value="Sigma54_DBD"/>
    <property type="match status" value="1"/>
</dbReference>
<dbReference type="Gene3D" id="1.10.10.60">
    <property type="entry name" value="Homeodomain-like"/>
    <property type="match status" value="1"/>
</dbReference>
<dbReference type="PANTHER" id="PTHR32248:SF4">
    <property type="entry name" value="RNA POLYMERASE SIGMA-54 FACTOR"/>
    <property type="match status" value="1"/>
</dbReference>
<protein>
    <submittedName>
        <fullName evidence="11">RNA polymerase sigma-54 factor</fullName>
    </submittedName>
</protein>
<dbReference type="InterPro" id="IPR038709">
    <property type="entry name" value="RpoN_core-bd_sf"/>
</dbReference>
<keyword evidence="8" id="KW-0804">Transcription</keyword>
<dbReference type="PANTHER" id="PTHR32248">
    <property type="entry name" value="RNA POLYMERASE SIGMA-54 FACTOR"/>
    <property type="match status" value="1"/>
</dbReference>
<evidence type="ECO:0000313" key="12">
    <source>
        <dbReference type="Proteomes" id="UP000014821"/>
    </source>
</evidence>
<reference evidence="11" key="1">
    <citation type="submission" date="2013-04" db="EMBL/GenBank/DDBJ databases">
        <title>Genome sequence of Chlamydia psittaci 10_881_SC42.</title>
        <authorList>
            <person name="Huot-Creasy H."/>
            <person name="McCracken C.L."/>
            <person name="Humphries M."/>
            <person name="Sachse K."/>
            <person name="Laroucau K."/>
            <person name="Bavoil P."/>
            <person name="Myers G.S."/>
        </authorList>
    </citation>
    <scope>NUCLEOTIDE SEQUENCE [LARGE SCALE GENOMIC DNA]</scope>
    <source>
        <strain evidence="11">10_881_SC42</strain>
    </source>
</reference>
<dbReference type="RefSeq" id="WP_020355680.1">
    <property type="nucleotide sequence ID" value="NZ_KE360587.1"/>
</dbReference>
<evidence type="ECO:0000256" key="1">
    <source>
        <dbReference type="ARBA" id="ARBA00008798"/>
    </source>
</evidence>
<evidence type="ECO:0000256" key="3">
    <source>
        <dbReference type="ARBA" id="ARBA00022679"/>
    </source>
</evidence>
<sequence>MFRPEQKLSLKYLPSLRMQQGLHMLQFPITELSSYLLQQIIHNPCFDLSSLEEEEWSPCLSLPSIEVSQPESLLSYLYTQIQHTFDNPQDVRIAQHIIGNLSEQGLLSIPIQELALQLEVPVEEIAQIQIKIQHFHPLGIASSSLQDYWLFLLKHSSHTLAYTLIKDHYNALRNCDFSSIAKKLRCSPNHLLKSLKDALTSIPWSPAAGYTSPRSCPQPSLPDIYLKYEVGIWEIHINSRGLPPIRIDSHVLHIYEQLPEQEKKNLKHQILSAKWLIKNLKKREQLLFAIVEKMLPYQESFLLGKSSAPQALSVKSLAEELPYHQSTLFRAIENKTIATPKGIFPLKYLFPLPIHNSTQSKETILRWIHQWISSETSPLSDADISKRISEQGIPCARRTVAKYRAQLNILPAHKRHRYVKRFYSKT</sequence>
<dbReference type="InterPro" id="IPR007634">
    <property type="entry name" value="RNA_pol_sigma_54_DNA-bd"/>
</dbReference>
<keyword evidence="5" id="KW-0805">Transcription regulation</keyword>
<evidence type="ECO:0000259" key="10">
    <source>
        <dbReference type="Pfam" id="PF04963"/>
    </source>
</evidence>
<keyword evidence="2" id="KW-0240">DNA-directed RNA polymerase</keyword>
<feature type="domain" description="RNA polymerase sigma factor 54 core-binding" evidence="10">
    <location>
        <begin position="67"/>
        <end position="249"/>
    </location>
</feature>
<dbReference type="EMBL" id="ATND01000001">
    <property type="protein sequence ID" value="EPP38866.1"/>
    <property type="molecule type" value="Genomic_DNA"/>
</dbReference>
<dbReference type="Pfam" id="PF04963">
    <property type="entry name" value="Sigma54_CBD"/>
    <property type="match status" value="1"/>
</dbReference>
<name>A0ABP2X7S7_9CHLA</name>
<dbReference type="PROSITE" id="PS50044">
    <property type="entry name" value="SIGMA54_3"/>
    <property type="match status" value="1"/>
</dbReference>
<dbReference type="Pfam" id="PF00309">
    <property type="entry name" value="Sigma54_AID"/>
    <property type="match status" value="1"/>
</dbReference>
<evidence type="ECO:0000256" key="4">
    <source>
        <dbReference type="ARBA" id="ARBA00022695"/>
    </source>
</evidence>
<dbReference type="PROSITE" id="PS00718">
    <property type="entry name" value="SIGMA54_2"/>
    <property type="match status" value="1"/>
</dbReference>
<proteinExistence type="inferred from homology"/>
<keyword evidence="6" id="KW-0731">Sigma factor</keyword>
<dbReference type="Gene3D" id="1.10.10.1330">
    <property type="entry name" value="RNA polymerase sigma-54 factor, core-binding domain"/>
    <property type="match status" value="1"/>
</dbReference>
<evidence type="ECO:0000256" key="2">
    <source>
        <dbReference type="ARBA" id="ARBA00022478"/>
    </source>
</evidence>
<evidence type="ECO:0000259" key="9">
    <source>
        <dbReference type="Pfam" id="PF04552"/>
    </source>
</evidence>
<evidence type="ECO:0000256" key="5">
    <source>
        <dbReference type="ARBA" id="ARBA00023015"/>
    </source>
</evidence>
<organism evidence="11 12">
    <name type="scientific">Chlamydia avium</name>
    <dbReference type="NCBI Taxonomy" id="1457141"/>
    <lineage>
        <taxon>Bacteria</taxon>
        <taxon>Pseudomonadati</taxon>
        <taxon>Chlamydiota</taxon>
        <taxon>Chlamydiia</taxon>
        <taxon>Chlamydiales</taxon>
        <taxon>Chlamydiaceae</taxon>
        <taxon>Chlamydia/Chlamydophila group</taxon>
        <taxon>Chlamydia</taxon>
    </lineage>
</organism>
<dbReference type="PRINTS" id="PR00045">
    <property type="entry name" value="SIGMA54FCT"/>
</dbReference>
<keyword evidence="4" id="KW-0548">Nucleotidyltransferase</keyword>
<evidence type="ECO:0000256" key="8">
    <source>
        <dbReference type="ARBA" id="ARBA00023163"/>
    </source>
</evidence>
<evidence type="ECO:0000256" key="6">
    <source>
        <dbReference type="ARBA" id="ARBA00023082"/>
    </source>
</evidence>
<comment type="similarity">
    <text evidence="1">Belongs to the sigma-54 factor family.</text>
</comment>
<gene>
    <name evidence="11" type="primary">rpoN</name>
    <name evidence="11" type="ORF">CP10881SC42_0198</name>
</gene>
<dbReference type="Proteomes" id="UP000014821">
    <property type="component" value="Unassembled WGS sequence"/>
</dbReference>